<evidence type="ECO:0000313" key="2">
    <source>
        <dbReference type="Proteomes" id="UP000610966"/>
    </source>
</evidence>
<protein>
    <submittedName>
        <fullName evidence="1">Uncharacterized protein</fullName>
    </submittedName>
</protein>
<comment type="caution">
    <text evidence="1">The sequence shown here is derived from an EMBL/GenBank/DDBJ whole genome shotgun (WGS) entry which is preliminary data.</text>
</comment>
<accession>A0A8J3VZG6</accession>
<reference evidence="1" key="1">
    <citation type="submission" date="2021-01" db="EMBL/GenBank/DDBJ databases">
        <title>Whole genome shotgun sequence of Sphaerimonospora thailandensis NBRC 107569.</title>
        <authorList>
            <person name="Komaki H."/>
            <person name="Tamura T."/>
        </authorList>
    </citation>
    <scope>NUCLEOTIDE SEQUENCE</scope>
    <source>
        <strain evidence="1">NBRC 107569</strain>
    </source>
</reference>
<evidence type="ECO:0000313" key="1">
    <source>
        <dbReference type="EMBL" id="GIH70070.1"/>
    </source>
</evidence>
<dbReference type="AlphaFoldDB" id="A0A8J3VZG6"/>
<sequence>MEDHSVESYGGADEVDVAEGLGEVAELTSEAGAVVVPGSPACDLYRCRSTPADYCQGKGERTRFCDMGWYLRRLVPILETLGLSEIETRDLF</sequence>
<proteinExistence type="predicted"/>
<keyword evidence="2" id="KW-1185">Reference proteome</keyword>
<gene>
    <name evidence="1" type="ORF">Mth01_23230</name>
</gene>
<dbReference type="Proteomes" id="UP000610966">
    <property type="component" value="Unassembled WGS sequence"/>
</dbReference>
<organism evidence="1 2">
    <name type="scientific">Sphaerimonospora thailandensis</name>
    <dbReference type="NCBI Taxonomy" id="795644"/>
    <lineage>
        <taxon>Bacteria</taxon>
        <taxon>Bacillati</taxon>
        <taxon>Actinomycetota</taxon>
        <taxon>Actinomycetes</taxon>
        <taxon>Streptosporangiales</taxon>
        <taxon>Streptosporangiaceae</taxon>
        <taxon>Sphaerimonospora</taxon>
    </lineage>
</organism>
<dbReference type="EMBL" id="BOOG01000019">
    <property type="protein sequence ID" value="GIH70070.1"/>
    <property type="molecule type" value="Genomic_DNA"/>
</dbReference>
<name>A0A8J3VZG6_9ACTN</name>